<dbReference type="SUPFAM" id="SSF47831">
    <property type="entry name" value="Enzyme I of the PEP:sugar phosphotransferase system HPr-binding (sub)domain"/>
    <property type="match status" value="1"/>
</dbReference>
<feature type="region of interest" description="Disordered" evidence="14">
    <location>
        <begin position="1"/>
        <end position="30"/>
    </location>
</feature>
<keyword evidence="17" id="KW-1185">Reference proteome</keyword>
<dbReference type="GO" id="GO:0005737">
    <property type="term" value="C:cytoplasm"/>
    <property type="evidence" value="ECO:0007669"/>
    <property type="project" value="UniProtKB-SubCell"/>
</dbReference>
<dbReference type="GO" id="GO:0009401">
    <property type="term" value="P:phosphoenolpyruvate-dependent sugar phosphotransferase system"/>
    <property type="evidence" value="ECO:0007669"/>
    <property type="project" value="UniProtKB-KW"/>
</dbReference>
<evidence type="ECO:0000313" key="17">
    <source>
        <dbReference type="Proteomes" id="UP000198755"/>
    </source>
</evidence>
<evidence type="ECO:0000256" key="14">
    <source>
        <dbReference type="SAM" id="MobiDB-lite"/>
    </source>
</evidence>
<dbReference type="SUPFAM" id="SSF52009">
    <property type="entry name" value="Phosphohistidine domain"/>
    <property type="match status" value="1"/>
</dbReference>
<keyword evidence="12" id="KW-0418">Kinase</keyword>
<dbReference type="GO" id="GO:0046872">
    <property type="term" value="F:metal ion binding"/>
    <property type="evidence" value="ECO:0007669"/>
    <property type="project" value="UniProtKB-KW"/>
</dbReference>
<dbReference type="InterPro" id="IPR003018">
    <property type="entry name" value="GAF"/>
</dbReference>
<keyword evidence="11" id="KW-0479">Metal-binding</keyword>
<comment type="cofactor">
    <cofactor evidence="2">
        <name>Mg(2+)</name>
        <dbReference type="ChEBI" id="CHEBI:18420"/>
    </cofactor>
</comment>
<evidence type="ECO:0000256" key="3">
    <source>
        <dbReference type="ARBA" id="ARBA00004496"/>
    </source>
</evidence>
<keyword evidence="9 16" id="KW-0808">Transferase</keyword>
<dbReference type="AlphaFoldDB" id="A0A1I4A8M5"/>
<evidence type="ECO:0000256" key="12">
    <source>
        <dbReference type="ARBA" id="ARBA00022777"/>
    </source>
</evidence>
<dbReference type="InterPro" id="IPR006318">
    <property type="entry name" value="PTS_EI-like"/>
</dbReference>
<dbReference type="NCBIfam" id="TIGR01417">
    <property type="entry name" value="PTS_I_fam"/>
    <property type="match status" value="1"/>
</dbReference>
<reference evidence="16 17" key="1">
    <citation type="submission" date="2016-10" db="EMBL/GenBank/DDBJ databases">
        <authorList>
            <person name="de Groot N.N."/>
        </authorList>
    </citation>
    <scope>NUCLEOTIDE SEQUENCE [LARGE SCALE GENOMIC DNA]</scope>
    <source>
        <strain evidence="16 17">NE2</strain>
    </source>
</reference>
<evidence type="ECO:0000256" key="1">
    <source>
        <dbReference type="ARBA" id="ARBA00000683"/>
    </source>
</evidence>
<comment type="similarity">
    <text evidence="4">Belongs to the PEP-utilizing enzyme family.</text>
</comment>
<dbReference type="PANTHER" id="PTHR46244">
    <property type="entry name" value="PHOSPHOENOLPYRUVATE-PROTEIN PHOSPHOTRANSFERASE"/>
    <property type="match status" value="1"/>
</dbReference>
<dbReference type="InterPro" id="IPR029016">
    <property type="entry name" value="GAF-like_dom_sf"/>
</dbReference>
<accession>A0A1I4A8M5</accession>
<dbReference type="GO" id="GO:0008965">
    <property type="term" value="F:phosphoenolpyruvate-protein phosphotransferase activity"/>
    <property type="evidence" value="ECO:0007669"/>
    <property type="project" value="UniProtKB-EC"/>
</dbReference>
<dbReference type="Gene3D" id="3.20.20.60">
    <property type="entry name" value="Phosphoenolpyruvate-binding domains"/>
    <property type="match status" value="1"/>
</dbReference>
<dbReference type="InterPro" id="IPR036618">
    <property type="entry name" value="PtsI_HPr-bd_sf"/>
</dbReference>
<sequence length="784" mass="86559">MPSATQRDPMDHLGLPMNDTEALKPEQETPMYGALGGPRLLLRRLREVMAEPVSPQARLDKIVVHIAANMVAEVCSVYVLRADGWLELYATEGLNREAVHLTMLRTGEGLVGRIAETAEPLALIDAQRHPSFLYRPETGEEIFSSFLGVPILRGGNTLGVLVVQNKVRRIYSEEEVEALQTTSMLLAEMIASGELQSLVLPGIDIALRRPLALKGTAIAEGVGLGHVVLHEPRIIIKQLIAEDISVEMARLEKAIGAMRDSIDTLIESRNMGPGEHRDVLETFRMFAHDRGWMRRLREAVTTGLTAEAAVERVQNDARAKLQRRTEPFMRERLHDLDDLANRLLHQLTGQSLVVHHEDLPENAIIVARNMGPAALLEYDRSKIRGLVLEDGGLGSHVAIVARALGIAAVGEVENIIDFVEPGDAVIVDGVAGDVHVRPPPDIQNSYAEKARLRARRQEQYHRLRDVPAVSMDGVAIDLHMNAGLLVDLQHVAETGAVSVGLFRTELQFMLASRFPKLEEQERLYRSAIEAVGGREITFRTLDIGSDKILPYMTKIEEENPALGWRAIRIGLDRPGLLRTQLRALLRAGAGRVMRIMFPMISTLEEYESAKALVDRELAHMLRHNRQPPAELKLGVMIEVPSMLWQLDEVCQRVDFLSVGSNDLIQYLYAADRDNKRVASRFDALSPPVLRALKFIADKANAAGTPLALCGEIGGKPLEAMALMALGYRALSMSAASIGPVKAMLLATDLGKAEAFVLSLMDELTGGHSLRERLRQFAEAHDIPV</sequence>
<dbReference type="Pfam" id="PF02896">
    <property type="entry name" value="PEP-utilizers_C"/>
    <property type="match status" value="1"/>
</dbReference>
<dbReference type="Gene3D" id="3.30.450.40">
    <property type="match status" value="1"/>
</dbReference>
<dbReference type="EC" id="2.7.3.9" evidence="5"/>
<dbReference type="Pfam" id="PF05524">
    <property type="entry name" value="PEP-utilisers_N"/>
    <property type="match status" value="1"/>
</dbReference>
<protein>
    <recommendedName>
        <fullName evidence="5">phosphoenolpyruvate--protein phosphotransferase</fullName>
        <ecNumber evidence="5">2.7.3.9</ecNumber>
    </recommendedName>
</protein>
<dbReference type="Proteomes" id="UP000198755">
    <property type="component" value="Unassembled WGS sequence"/>
</dbReference>
<dbReference type="SUPFAM" id="SSF55781">
    <property type="entry name" value="GAF domain-like"/>
    <property type="match status" value="1"/>
</dbReference>
<comment type="subcellular location">
    <subcellularLocation>
        <location evidence="3">Cytoplasm</location>
    </subcellularLocation>
</comment>
<evidence type="ECO:0000313" key="16">
    <source>
        <dbReference type="EMBL" id="SFK52311.1"/>
    </source>
</evidence>
<evidence type="ECO:0000256" key="13">
    <source>
        <dbReference type="ARBA" id="ARBA00022842"/>
    </source>
</evidence>
<dbReference type="InterPro" id="IPR050499">
    <property type="entry name" value="PEP-utilizing_PTS_enzyme"/>
</dbReference>
<keyword evidence="13" id="KW-0460">Magnesium</keyword>
<evidence type="ECO:0000256" key="10">
    <source>
        <dbReference type="ARBA" id="ARBA00022683"/>
    </source>
</evidence>
<dbReference type="InterPro" id="IPR008279">
    <property type="entry name" value="PEP-util_enz_mobile_dom"/>
</dbReference>
<keyword evidence="8" id="KW-0762">Sugar transport</keyword>
<dbReference type="STRING" id="1612308.SAMN05444581_109132"/>
<proteinExistence type="inferred from homology"/>
<evidence type="ECO:0000256" key="5">
    <source>
        <dbReference type="ARBA" id="ARBA00012232"/>
    </source>
</evidence>
<dbReference type="InterPro" id="IPR023151">
    <property type="entry name" value="PEP_util_CS"/>
</dbReference>
<dbReference type="InterPro" id="IPR040442">
    <property type="entry name" value="Pyrv_kinase-like_dom_sf"/>
</dbReference>
<dbReference type="PRINTS" id="PR01736">
    <property type="entry name" value="PHPHTRNFRASE"/>
</dbReference>
<dbReference type="InterPro" id="IPR008731">
    <property type="entry name" value="PTS_EIN"/>
</dbReference>
<evidence type="ECO:0000256" key="7">
    <source>
        <dbReference type="ARBA" id="ARBA00022490"/>
    </source>
</evidence>
<dbReference type="InterPro" id="IPR015813">
    <property type="entry name" value="Pyrv/PenolPyrv_kinase-like_dom"/>
</dbReference>
<dbReference type="EMBL" id="FOSN01000009">
    <property type="protein sequence ID" value="SFK52311.1"/>
    <property type="molecule type" value="Genomic_DNA"/>
</dbReference>
<dbReference type="Gene3D" id="1.10.274.10">
    <property type="entry name" value="PtsI, HPr-binding domain"/>
    <property type="match status" value="1"/>
</dbReference>
<evidence type="ECO:0000256" key="4">
    <source>
        <dbReference type="ARBA" id="ARBA00007837"/>
    </source>
</evidence>
<comment type="catalytic activity">
    <reaction evidence="1">
        <text>L-histidyl-[protein] + phosphoenolpyruvate = N(pros)-phospho-L-histidyl-[protein] + pyruvate</text>
        <dbReference type="Rhea" id="RHEA:23880"/>
        <dbReference type="Rhea" id="RHEA-COMP:9745"/>
        <dbReference type="Rhea" id="RHEA-COMP:9746"/>
        <dbReference type="ChEBI" id="CHEBI:15361"/>
        <dbReference type="ChEBI" id="CHEBI:29979"/>
        <dbReference type="ChEBI" id="CHEBI:58702"/>
        <dbReference type="ChEBI" id="CHEBI:64837"/>
        <dbReference type="EC" id="2.7.3.9"/>
    </reaction>
</comment>
<dbReference type="Gene3D" id="3.50.30.10">
    <property type="entry name" value="Phosphohistidine domain"/>
    <property type="match status" value="1"/>
</dbReference>
<dbReference type="SUPFAM" id="SSF51621">
    <property type="entry name" value="Phosphoenolpyruvate/pyruvate domain"/>
    <property type="match status" value="1"/>
</dbReference>
<evidence type="ECO:0000256" key="6">
    <source>
        <dbReference type="ARBA" id="ARBA00022448"/>
    </source>
</evidence>
<keyword evidence="6" id="KW-0813">Transport</keyword>
<name>A0A1I4A8M5_9HYPH</name>
<evidence type="ECO:0000256" key="8">
    <source>
        <dbReference type="ARBA" id="ARBA00022597"/>
    </source>
</evidence>
<dbReference type="PROSITE" id="PS00742">
    <property type="entry name" value="PEP_ENZYMES_2"/>
    <property type="match status" value="1"/>
</dbReference>
<evidence type="ECO:0000256" key="9">
    <source>
        <dbReference type="ARBA" id="ARBA00022679"/>
    </source>
</evidence>
<dbReference type="Pfam" id="PF00391">
    <property type="entry name" value="PEP-utilizers"/>
    <property type="match status" value="1"/>
</dbReference>
<keyword evidence="10" id="KW-0598">Phosphotransferase system</keyword>
<evidence type="ECO:0000259" key="15">
    <source>
        <dbReference type="SMART" id="SM00065"/>
    </source>
</evidence>
<dbReference type="InterPro" id="IPR036637">
    <property type="entry name" value="Phosphohistidine_dom_sf"/>
</dbReference>
<keyword evidence="7" id="KW-0963">Cytoplasm</keyword>
<evidence type="ECO:0000256" key="11">
    <source>
        <dbReference type="ARBA" id="ARBA00022723"/>
    </source>
</evidence>
<dbReference type="GO" id="GO:0016301">
    <property type="term" value="F:kinase activity"/>
    <property type="evidence" value="ECO:0007669"/>
    <property type="project" value="UniProtKB-KW"/>
</dbReference>
<dbReference type="InterPro" id="IPR000121">
    <property type="entry name" value="PEP_util_C"/>
</dbReference>
<gene>
    <name evidence="16" type="ORF">SAMN05444581_109132</name>
</gene>
<dbReference type="Pfam" id="PF01590">
    <property type="entry name" value="GAF"/>
    <property type="match status" value="1"/>
</dbReference>
<evidence type="ECO:0000256" key="2">
    <source>
        <dbReference type="ARBA" id="ARBA00001946"/>
    </source>
</evidence>
<dbReference type="PANTHER" id="PTHR46244:SF6">
    <property type="entry name" value="PHOSPHOENOLPYRUVATE-PROTEIN PHOSPHOTRANSFERASE"/>
    <property type="match status" value="1"/>
</dbReference>
<dbReference type="SMART" id="SM00065">
    <property type="entry name" value="GAF"/>
    <property type="match status" value="1"/>
</dbReference>
<feature type="domain" description="GAF" evidence="15">
    <location>
        <begin position="54"/>
        <end position="200"/>
    </location>
</feature>
<organism evidence="16 17">
    <name type="scientific">Methylocapsa palsarum</name>
    <dbReference type="NCBI Taxonomy" id="1612308"/>
    <lineage>
        <taxon>Bacteria</taxon>
        <taxon>Pseudomonadati</taxon>
        <taxon>Pseudomonadota</taxon>
        <taxon>Alphaproteobacteria</taxon>
        <taxon>Hyphomicrobiales</taxon>
        <taxon>Beijerinckiaceae</taxon>
        <taxon>Methylocapsa</taxon>
    </lineage>
</organism>